<sequence>MGSLQPTTEDVAYCTLEPHPAADLHGPTAAAVLAESLKSTGTAIPRCVLITPETMSREAVATLRGAFDHVIPVSPMTALSASNLDIIGRPDLHATMTKIQLWSLTQFCRVLYLDSDTLVMSNLDHLFDLPEAIYFAAAPEIGFPDCFNSGVMLLRPETATYAELTRFASQVDSFDGGDQGLLNVFFGDGTRNHPSTLLLRQRSGKGAGDEGRAGGGGAERNWFRLSFTYNMEMHKVYRFYIPAAMRYRDEHKILHFIGKDKPWHFEGGKVDMPDDAGAYHRFYADMVGKWWDTRRSIAAAL</sequence>
<dbReference type="EMBL" id="BPPX01000008">
    <property type="protein sequence ID" value="GJC82066.1"/>
    <property type="molecule type" value="Genomic_DNA"/>
</dbReference>
<accession>A0AA37GJB7</accession>
<organism evidence="1 2">
    <name type="scientific">Colletotrichum liriopes</name>
    <dbReference type="NCBI Taxonomy" id="708192"/>
    <lineage>
        <taxon>Eukaryota</taxon>
        <taxon>Fungi</taxon>
        <taxon>Dikarya</taxon>
        <taxon>Ascomycota</taxon>
        <taxon>Pezizomycotina</taxon>
        <taxon>Sordariomycetes</taxon>
        <taxon>Hypocreomycetidae</taxon>
        <taxon>Glomerellales</taxon>
        <taxon>Glomerellaceae</taxon>
        <taxon>Colletotrichum</taxon>
        <taxon>Colletotrichum spaethianum species complex</taxon>
    </lineage>
</organism>
<dbReference type="InterPro" id="IPR002495">
    <property type="entry name" value="Glyco_trans_8"/>
</dbReference>
<dbReference type="InterPro" id="IPR029044">
    <property type="entry name" value="Nucleotide-diphossugar_trans"/>
</dbReference>
<proteinExistence type="predicted"/>
<evidence type="ECO:0000313" key="1">
    <source>
        <dbReference type="EMBL" id="GJC82066.1"/>
    </source>
</evidence>
<dbReference type="AlphaFoldDB" id="A0AA37GJB7"/>
<dbReference type="SUPFAM" id="SSF53448">
    <property type="entry name" value="Nucleotide-diphospho-sugar transferases"/>
    <property type="match status" value="1"/>
</dbReference>
<dbReference type="Gene3D" id="3.90.550.10">
    <property type="entry name" value="Spore Coat Polysaccharide Biosynthesis Protein SpsA, Chain A"/>
    <property type="match status" value="1"/>
</dbReference>
<dbReference type="Pfam" id="PF01501">
    <property type="entry name" value="Glyco_transf_8"/>
    <property type="match status" value="1"/>
</dbReference>
<reference evidence="1 2" key="1">
    <citation type="submission" date="2021-07" db="EMBL/GenBank/DDBJ databases">
        <title>Genome data of Colletotrichum spaethianum.</title>
        <authorList>
            <person name="Utami Y.D."/>
            <person name="Hiruma K."/>
        </authorList>
    </citation>
    <scope>NUCLEOTIDE SEQUENCE [LARGE SCALE GENOMIC DNA]</scope>
    <source>
        <strain evidence="1 2">MAFF 242679</strain>
    </source>
</reference>
<name>A0AA37GJB7_9PEZI</name>
<keyword evidence="2" id="KW-1185">Reference proteome</keyword>
<dbReference type="PANTHER" id="PTHR11183">
    <property type="entry name" value="GLYCOGENIN SUBFAMILY MEMBER"/>
    <property type="match status" value="1"/>
</dbReference>
<dbReference type="Proteomes" id="UP001055172">
    <property type="component" value="Unassembled WGS sequence"/>
</dbReference>
<comment type="caution">
    <text evidence="1">The sequence shown here is derived from an EMBL/GenBank/DDBJ whole genome shotgun (WGS) entry which is preliminary data.</text>
</comment>
<dbReference type="InterPro" id="IPR050587">
    <property type="entry name" value="GNT1/Glycosyltrans_8"/>
</dbReference>
<evidence type="ECO:0000313" key="2">
    <source>
        <dbReference type="Proteomes" id="UP001055172"/>
    </source>
</evidence>
<gene>
    <name evidence="1" type="ORF">ColLi_04904</name>
</gene>
<protein>
    <submittedName>
        <fullName evidence="1">Glycogenin-1</fullName>
    </submittedName>
</protein>
<dbReference type="GO" id="GO:0016757">
    <property type="term" value="F:glycosyltransferase activity"/>
    <property type="evidence" value="ECO:0007669"/>
    <property type="project" value="InterPro"/>
</dbReference>
<dbReference type="CDD" id="cd02537">
    <property type="entry name" value="GT8_Glycogenin"/>
    <property type="match status" value="1"/>
</dbReference>